<accession>A0ABW5IX03</accession>
<reference evidence="3" key="1">
    <citation type="journal article" date="2019" name="Int. J. Syst. Evol. Microbiol.">
        <title>The Global Catalogue of Microorganisms (GCM) 10K type strain sequencing project: providing services to taxonomists for standard genome sequencing and annotation.</title>
        <authorList>
            <consortium name="The Broad Institute Genomics Platform"/>
            <consortium name="The Broad Institute Genome Sequencing Center for Infectious Disease"/>
            <person name="Wu L."/>
            <person name="Ma J."/>
        </authorList>
    </citation>
    <scope>NUCLEOTIDE SEQUENCE [LARGE SCALE GENOMIC DNA]</scope>
    <source>
        <strain evidence="3">KCTC 42585</strain>
    </source>
</reference>
<dbReference type="PANTHER" id="PTHR41913:SF1">
    <property type="entry name" value="DUF1684 DOMAIN-CONTAINING PROTEIN"/>
    <property type="match status" value="1"/>
</dbReference>
<dbReference type="InterPro" id="IPR012467">
    <property type="entry name" value="DUF1684"/>
</dbReference>
<dbReference type="Proteomes" id="UP001597468">
    <property type="component" value="Unassembled WGS sequence"/>
</dbReference>
<feature type="chain" id="PRO_5046873523" evidence="1">
    <location>
        <begin position="19"/>
        <end position="201"/>
    </location>
</feature>
<evidence type="ECO:0000256" key="1">
    <source>
        <dbReference type="SAM" id="SignalP"/>
    </source>
</evidence>
<dbReference type="Pfam" id="PF07920">
    <property type="entry name" value="DUF1684"/>
    <property type="match status" value="1"/>
</dbReference>
<organism evidence="2 3">
    <name type="scientific">Salinimicrobium flavum</name>
    <dbReference type="NCBI Taxonomy" id="1737065"/>
    <lineage>
        <taxon>Bacteria</taxon>
        <taxon>Pseudomonadati</taxon>
        <taxon>Bacteroidota</taxon>
        <taxon>Flavobacteriia</taxon>
        <taxon>Flavobacteriales</taxon>
        <taxon>Flavobacteriaceae</taxon>
        <taxon>Salinimicrobium</taxon>
    </lineage>
</organism>
<feature type="signal peptide" evidence="1">
    <location>
        <begin position="1"/>
        <end position="18"/>
    </location>
</feature>
<name>A0ABW5IX03_9FLAO</name>
<sequence length="201" mass="23246">MKKFLTLCLLLFFGVMTAQQNQKITSALKFQKKINQDFKNPAKTPIPANERKTFKALDFFEIDTAFSVEAEFIRTPYEAPFEMPTTTERKPVYVKYGEIFFTLSGKEYKLNLYQNQQLTKKAEYKDYLFLPFTDLTNGESSYSGGRYIDMKIPKSNKVIVDFNQAYNPYCAYNGEYSCPIPPEENHMDLAVTAGVKAYKLK</sequence>
<comment type="caution">
    <text evidence="2">The sequence shown here is derived from an EMBL/GenBank/DDBJ whole genome shotgun (WGS) entry which is preliminary data.</text>
</comment>
<keyword evidence="1" id="KW-0732">Signal</keyword>
<evidence type="ECO:0000313" key="3">
    <source>
        <dbReference type="Proteomes" id="UP001597468"/>
    </source>
</evidence>
<proteinExistence type="predicted"/>
<protein>
    <submittedName>
        <fullName evidence="2">DUF1684 domain-containing protein</fullName>
    </submittedName>
</protein>
<evidence type="ECO:0000313" key="2">
    <source>
        <dbReference type="EMBL" id="MFD2518008.1"/>
    </source>
</evidence>
<gene>
    <name evidence="2" type="ORF">ACFSTG_08895</name>
</gene>
<dbReference type="EMBL" id="JBHULT010000008">
    <property type="protein sequence ID" value="MFD2518008.1"/>
    <property type="molecule type" value="Genomic_DNA"/>
</dbReference>
<dbReference type="RefSeq" id="WP_380751307.1">
    <property type="nucleotide sequence ID" value="NZ_JBHULT010000008.1"/>
</dbReference>
<keyword evidence="3" id="KW-1185">Reference proteome</keyword>
<dbReference type="PANTHER" id="PTHR41913">
    <property type="entry name" value="DUF1684 DOMAIN-CONTAINING PROTEIN"/>
    <property type="match status" value="1"/>
</dbReference>